<dbReference type="EMBL" id="BC111825">
    <property type="protein sequence ID" value="AAI11826.1"/>
    <property type="molecule type" value="mRNA"/>
</dbReference>
<name>Q14DU2_MOUSE</name>
<gene>
    <name evidence="1 2" type="primary">Trim42</name>
</gene>
<dbReference type="AlphaFoldDB" id="Q14DU2"/>
<protein>
    <submittedName>
        <fullName evidence="1">Trim42 protein</fullName>
    </submittedName>
</protein>
<sequence>METAMCVCSPCCTWQRCCPRLFSCLCCKFIFTSERNCTCFPCPYKDERNCQFCHCTCAENPNCHWCCCSWANDPNCKCCCTASTNLKCYYYESHCCRNVTITFRKGRLRSIVTS</sequence>
<proteinExistence type="evidence at transcript level"/>
<organism evidence="1">
    <name type="scientific">Mus musculus</name>
    <name type="common">Mouse</name>
    <dbReference type="NCBI Taxonomy" id="10090"/>
    <lineage>
        <taxon>Eukaryota</taxon>
        <taxon>Metazoa</taxon>
        <taxon>Chordata</taxon>
        <taxon>Craniata</taxon>
        <taxon>Vertebrata</taxon>
        <taxon>Euteleostomi</taxon>
        <taxon>Mammalia</taxon>
        <taxon>Eutheria</taxon>
        <taxon>Euarchontoglires</taxon>
        <taxon>Glires</taxon>
        <taxon>Rodentia</taxon>
        <taxon>Myomorpha</taxon>
        <taxon>Muroidea</taxon>
        <taxon>Muridae</taxon>
        <taxon>Murinae</taxon>
        <taxon>Mus</taxon>
        <taxon>Mus</taxon>
    </lineage>
</organism>
<dbReference type="AGR" id="MGI:1926161"/>
<reference evidence="1" key="1">
    <citation type="journal article" date="2004" name="Genome Res.">
        <title>The status, quality, and expansion of the NIH full-length cDNA project: the Mammalian Gene Collection (MGC).</title>
        <authorList>
            <consortium name="The MGC Project Team"/>
            <person name="Gerhard D.S."/>
            <person name="Wagner L."/>
            <person name="Feingold E.A."/>
            <person name="Shenmen C.M."/>
            <person name="Grouse L.H."/>
            <person name="Schuler G."/>
            <person name="Klein S.L."/>
            <person name="Old S."/>
            <person name="Rasooly R."/>
            <person name="Good P."/>
            <person name="Guyer M."/>
            <person name="Peck A.M."/>
            <person name="Derge J.G."/>
            <person name="Lipman D."/>
            <person name="Collins F.S."/>
            <person name="Jang W."/>
            <person name="Sherry S."/>
            <person name="Feolo M."/>
            <person name="Misquitta L."/>
            <person name="Lee E."/>
            <person name="Rotmistrovsky K."/>
            <person name="Greenhut S.F."/>
            <person name="Schaefer C.F."/>
            <person name="Buetow K."/>
            <person name="Bonner T.I."/>
            <person name="Haussler D."/>
            <person name="Kent J."/>
            <person name="Kiekhaus M."/>
            <person name="Furey T."/>
            <person name="Brent M."/>
            <person name="Prange C."/>
            <person name="Schreiber K."/>
            <person name="Shapiro N."/>
            <person name="Bhat N.K."/>
            <person name="Hopkins R.F."/>
            <person name="Hsie F."/>
            <person name="Driscoll T."/>
            <person name="Soares M.B."/>
            <person name="Casavant T.L."/>
            <person name="Scheetz T.E."/>
            <person name="Brown-stein M.J."/>
            <person name="Usdin T.B."/>
            <person name="Toshiyuki S."/>
            <person name="Carninci P."/>
            <person name="Piao Y."/>
            <person name="Dudekula D.B."/>
            <person name="Ko M.S."/>
            <person name="Kawakami K."/>
            <person name="Suzuki Y."/>
            <person name="Sugano S."/>
            <person name="Gruber C.E."/>
            <person name="Smith M.R."/>
            <person name="Simmons B."/>
            <person name="Moore T."/>
            <person name="Waterman R."/>
            <person name="Johnson S.L."/>
            <person name="Ruan Y."/>
            <person name="Wei C.L."/>
            <person name="Mathavan S."/>
            <person name="Gunaratne P.H."/>
            <person name="Wu J."/>
            <person name="Garcia A.M."/>
            <person name="Hulyk S.W."/>
            <person name="Fuh E."/>
            <person name="Yuan Y."/>
            <person name="Sneed A."/>
            <person name="Kowis C."/>
            <person name="Hodgson A."/>
            <person name="Muzny D.M."/>
            <person name="McPherson J."/>
            <person name="Gibbs R.A."/>
            <person name="Fahey J."/>
            <person name="Helton E."/>
            <person name="Ketteman M."/>
            <person name="Madan A."/>
            <person name="Rodrigues S."/>
            <person name="Sanchez A."/>
            <person name="Whiting M."/>
            <person name="Madari A."/>
            <person name="Young A.C."/>
            <person name="Wetherby K.D."/>
            <person name="Granite S.J."/>
            <person name="Kwong P.N."/>
            <person name="Brinkley C.P."/>
            <person name="Pearson R.L."/>
            <person name="Bouffard G.G."/>
            <person name="Blakesly R.W."/>
            <person name="Green E.D."/>
            <person name="Dickson M.C."/>
            <person name="Rodriguez A.C."/>
            <person name="Grimwood J."/>
            <person name="Schmutz J."/>
            <person name="Myers R.M."/>
            <person name="Butterfield Y.S."/>
            <person name="Griffith M."/>
            <person name="Griffith O.L."/>
            <person name="Krzywinski M.I."/>
            <person name="Liao N."/>
            <person name="Morin R."/>
            <person name="Morrin R."/>
            <person name="Palmquist D."/>
            <person name="Petrescu A.S."/>
            <person name="Skalska U."/>
            <person name="Smailus D.E."/>
            <person name="Stott J.M."/>
            <person name="Schnerch A."/>
            <person name="Schein J.E."/>
            <person name="Jones S.J."/>
            <person name="Holt R.A."/>
            <person name="Baross A."/>
            <person name="Marra M.A."/>
            <person name="Clifton S."/>
            <person name="Makowski K.A."/>
            <person name="Bosak S."/>
            <person name="Malek J."/>
        </authorList>
    </citation>
    <scope>NUCLEOTIDE SEQUENCE [LARGE SCALE MRNA]</scope>
    <source>
        <tissue evidence="1">PCR rescued clones</tissue>
    </source>
</reference>
<accession>Q14DU2</accession>
<evidence type="ECO:0000313" key="1">
    <source>
        <dbReference type="EMBL" id="AAI11826.1"/>
    </source>
</evidence>
<evidence type="ECO:0000313" key="2">
    <source>
        <dbReference type="MGI" id="MGI:1926161"/>
    </source>
</evidence>
<dbReference type="MGI" id="MGI:1926161">
    <property type="gene designation" value="Trim42"/>
</dbReference>